<dbReference type="GO" id="GO:0016114">
    <property type="term" value="P:terpenoid biosynthetic process"/>
    <property type="evidence" value="ECO:0007669"/>
    <property type="project" value="UniProtKB-UniRule"/>
</dbReference>
<reference evidence="12" key="2">
    <citation type="submission" date="2021-04" db="EMBL/GenBank/DDBJ databases">
        <authorList>
            <person name="Gilroy R."/>
        </authorList>
    </citation>
    <scope>NUCLEOTIDE SEQUENCE</scope>
    <source>
        <strain evidence="12">CHK165-2605</strain>
    </source>
</reference>
<evidence type="ECO:0000256" key="3">
    <source>
        <dbReference type="ARBA" id="ARBA00017473"/>
    </source>
</evidence>
<dbReference type="PRINTS" id="PR00958">
    <property type="entry name" value="HOMSERKINASE"/>
</dbReference>
<evidence type="ECO:0000256" key="9">
    <source>
        <dbReference type="HAMAP-Rule" id="MF_00061"/>
    </source>
</evidence>
<comment type="pathway">
    <text evidence="9">Isoprenoid biosynthesis; isopentenyl diphosphate biosynthesis via DXP pathway; isopentenyl diphosphate from 1-deoxy-D-xylulose 5-phosphate: step 3/6.</text>
</comment>
<dbReference type="Proteomes" id="UP000823895">
    <property type="component" value="Unassembled WGS sequence"/>
</dbReference>
<evidence type="ECO:0000259" key="10">
    <source>
        <dbReference type="Pfam" id="PF00288"/>
    </source>
</evidence>
<organism evidence="12 13">
    <name type="scientific">Candidatus Mediterraneibacter gallistercoris</name>
    <dbReference type="NCBI Taxonomy" id="2838671"/>
    <lineage>
        <taxon>Bacteria</taxon>
        <taxon>Bacillati</taxon>
        <taxon>Bacillota</taxon>
        <taxon>Clostridia</taxon>
        <taxon>Lachnospirales</taxon>
        <taxon>Lachnospiraceae</taxon>
        <taxon>Mediterraneibacter</taxon>
    </lineage>
</organism>
<dbReference type="PANTHER" id="PTHR43527:SF2">
    <property type="entry name" value="4-DIPHOSPHOCYTIDYL-2-C-METHYL-D-ERYTHRITOL KINASE, CHLOROPLASTIC"/>
    <property type="match status" value="1"/>
</dbReference>
<dbReference type="NCBIfam" id="TIGR00154">
    <property type="entry name" value="ispE"/>
    <property type="match status" value="1"/>
</dbReference>
<dbReference type="GO" id="GO:0050515">
    <property type="term" value="F:4-(cytidine 5'-diphospho)-2-C-methyl-D-erythritol kinase activity"/>
    <property type="evidence" value="ECO:0007669"/>
    <property type="project" value="UniProtKB-UniRule"/>
</dbReference>
<keyword evidence="9" id="KW-0414">Isoprene biosynthesis</keyword>
<comment type="function">
    <text evidence="9">Catalyzes the phosphorylation of the position 2 hydroxy group of 4-diphosphocytidyl-2C-methyl-D-erythritol.</text>
</comment>
<evidence type="ECO:0000256" key="8">
    <source>
        <dbReference type="ARBA" id="ARBA00032554"/>
    </source>
</evidence>
<dbReference type="Pfam" id="PF00288">
    <property type="entry name" value="GHMP_kinases_N"/>
    <property type="match status" value="1"/>
</dbReference>
<dbReference type="HAMAP" id="MF_00061">
    <property type="entry name" value="IspE"/>
    <property type="match status" value="1"/>
</dbReference>
<gene>
    <name evidence="9" type="primary">ispE</name>
    <name evidence="12" type="ORF">H9756_00165</name>
</gene>
<dbReference type="EC" id="2.7.1.148" evidence="2 9"/>
<evidence type="ECO:0000256" key="6">
    <source>
        <dbReference type="ARBA" id="ARBA00022777"/>
    </source>
</evidence>
<dbReference type="InterPro" id="IPR036554">
    <property type="entry name" value="GHMP_kinase_C_sf"/>
</dbReference>
<dbReference type="Gene3D" id="3.30.70.890">
    <property type="entry name" value="GHMP kinase, C-terminal domain"/>
    <property type="match status" value="1"/>
</dbReference>
<feature type="active site" evidence="9">
    <location>
        <position position="137"/>
    </location>
</feature>
<evidence type="ECO:0000256" key="2">
    <source>
        <dbReference type="ARBA" id="ARBA00012052"/>
    </source>
</evidence>
<comment type="caution">
    <text evidence="12">The sequence shown here is derived from an EMBL/GenBank/DDBJ whole genome shotgun (WGS) entry which is preliminary data.</text>
</comment>
<dbReference type="AlphaFoldDB" id="A0A9D2P489"/>
<proteinExistence type="inferred from homology"/>
<evidence type="ECO:0000256" key="4">
    <source>
        <dbReference type="ARBA" id="ARBA00022679"/>
    </source>
</evidence>
<dbReference type="InterPro" id="IPR020568">
    <property type="entry name" value="Ribosomal_Su5_D2-typ_SF"/>
</dbReference>
<dbReference type="Pfam" id="PF08544">
    <property type="entry name" value="GHMP_kinases_C"/>
    <property type="match status" value="1"/>
</dbReference>
<feature type="active site" evidence="9">
    <location>
        <position position="11"/>
    </location>
</feature>
<comment type="catalytic activity">
    <reaction evidence="9">
        <text>4-CDP-2-C-methyl-D-erythritol + ATP = 4-CDP-2-C-methyl-D-erythritol 2-phosphate + ADP + H(+)</text>
        <dbReference type="Rhea" id="RHEA:18437"/>
        <dbReference type="ChEBI" id="CHEBI:15378"/>
        <dbReference type="ChEBI" id="CHEBI:30616"/>
        <dbReference type="ChEBI" id="CHEBI:57823"/>
        <dbReference type="ChEBI" id="CHEBI:57919"/>
        <dbReference type="ChEBI" id="CHEBI:456216"/>
        <dbReference type="EC" id="2.7.1.148"/>
    </reaction>
</comment>
<dbReference type="PIRSF" id="PIRSF010376">
    <property type="entry name" value="IspE"/>
    <property type="match status" value="1"/>
</dbReference>
<dbReference type="InterPro" id="IPR013750">
    <property type="entry name" value="GHMP_kinase_C_dom"/>
</dbReference>
<evidence type="ECO:0000259" key="11">
    <source>
        <dbReference type="Pfam" id="PF08544"/>
    </source>
</evidence>
<dbReference type="SUPFAM" id="SSF54211">
    <property type="entry name" value="Ribosomal protein S5 domain 2-like"/>
    <property type="match status" value="1"/>
</dbReference>
<dbReference type="NCBIfam" id="NF011202">
    <property type="entry name" value="PRK14608.1"/>
    <property type="match status" value="1"/>
</dbReference>
<protein>
    <recommendedName>
        <fullName evidence="3 9">4-diphosphocytidyl-2-C-methyl-D-erythritol kinase</fullName>
        <shortName evidence="9">CMK</shortName>
        <ecNumber evidence="2 9">2.7.1.148</ecNumber>
    </recommendedName>
    <alternativeName>
        <fullName evidence="8 9">4-(cytidine-5'-diphospho)-2-C-methyl-D-erythritol kinase</fullName>
    </alternativeName>
</protein>
<comment type="similarity">
    <text evidence="1 9">Belongs to the GHMP kinase family. IspE subfamily.</text>
</comment>
<dbReference type="InterPro" id="IPR014721">
    <property type="entry name" value="Ribsml_uS5_D2-typ_fold_subgr"/>
</dbReference>
<evidence type="ECO:0000256" key="5">
    <source>
        <dbReference type="ARBA" id="ARBA00022741"/>
    </source>
</evidence>
<evidence type="ECO:0000313" key="13">
    <source>
        <dbReference type="Proteomes" id="UP000823895"/>
    </source>
</evidence>
<accession>A0A9D2P489</accession>
<keyword evidence="5 9" id="KW-0547">Nucleotide-binding</keyword>
<reference evidence="12" key="1">
    <citation type="journal article" date="2021" name="PeerJ">
        <title>Extensive microbial diversity within the chicken gut microbiome revealed by metagenomics and culture.</title>
        <authorList>
            <person name="Gilroy R."/>
            <person name="Ravi A."/>
            <person name="Getino M."/>
            <person name="Pursley I."/>
            <person name="Horton D.L."/>
            <person name="Alikhan N.F."/>
            <person name="Baker D."/>
            <person name="Gharbi K."/>
            <person name="Hall N."/>
            <person name="Watson M."/>
            <person name="Adriaenssens E.M."/>
            <person name="Foster-Nyarko E."/>
            <person name="Jarju S."/>
            <person name="Secka A."/>
            <person name="Antonio M."/>
            <person name="Oren A."/>
            <person name="Chaudhuri R.R."/>
            <person name="La Ragione R."/>
            <person name="Hildebrand F."/>
            <person name="Pallen M.J."/>
        </authorList>
    </citation>
    <scope>NUCLEOTIDE SEQUENCE</scope>
    <source>
        <strain evidence="12">CHK165-2605</strain>
    </source>
</reference>
<dbReference type="SUPFAM" id="SSF55060">
    <property type="entry name" value="GHMP Kinase, C-terminal domain"/>
    <property type="match status" value="1"/>
</dbReference>
<dbReference type="GO" id="GO:0019288">
    <property type="term" value="P:isopentenyl diphosphate biosynthetic process, methylerythritol 4-phosphate pathway"/>
    <property type="evidence" value="ECO:0007669"/>
    <property type="project" value="UniProtKB-UniRule"/>
</dbReference>
<dbReference type="InterPro" id="IPR006204">
    <property type="entry name" value="GHMP_kinase_N_dom"/>
</dbReference>
<keyword evidence="7 9" id="KW-0067">ATP-binding</keyword>
<keyword evidence="4 9" id="KW-0808">Transferase</keyword>
<dbReference type="PANTHER" id="PTHR43527">
    <property type="entry name" value="4-DIPHOSPHOCYTIDYL-2-C-METHYL-D-ERYTHRITOL KINASE, CHLOROPLASTIC"/>
    <property type="match status" value="1"/>
</dbReference>
<evidence type="ECO:0000313" key="12">
    <source>
        <dbReference type="EMBL" id="HJC42093.1"/>
    </source>
</evidence>
<dbReference type="Gene3D" id="3.30.230.10">
    <property type="match status" value="1"/>
</dbReference>
<dbReference type="EMBL" id="DWWI01000005">
    <property type="protein sequence ID" value="HJC42093.1"/>
    <property type="molecule type" value="Genomic_DNA"/>
</dbReference>
<dbReference type="InterPro" id="IPR004424">
    <property type="entry name" value="IspE"/>
</dbReference>
<dbReference type="GO" id="GO:0005524">
    <property type="term" value="F:ATP binding"/>
    <property type="evidence" value="ECO:0007669"/>
    <property type="project" value="UniProtKB-UniRule"/>
</dbReference>
<evidence type="ECO:0000256" key="7">
    <source>
        <dbReference type="ARBA" id="ARBA00022840"/>
    </source>
</evidence>
<feature type="domain" description="GHMP kinase N-terminal" evidence="10">
    <location>
        <begin position="67"/>
        <end position="145"/>
    </location>
</feature>
<sequence>MNQIELKALAKINLGLDVLGKRENGYHDVRMIMQSIYLYDEVKIEKKDTPEIEVVSNLNFLPTGEDNIAYKAARLLQEEFKISDGVKITLKKHIPVAAGLAGGSSNAAAVLFGMNRMFRLGLSQKSLMERGVKLGADVPYCIMRGTVLAEGIGEELHKLPAMPKCTVLIAKPPVSVSTKTVYEALDSKEITEHPDIDGIIEGLERQDLKKIAGCMGNVLEDVTIPMHPVIDEIKQVMKDCGALGAMMSGSGPTVFGLFESRAGARDAQRRIREKALTRQVYVTNIHSVRRNQNAD</sequence>
<evidence type="ECO:0000256" key="1">
    <source>
        <dbReference type="ARBA" id="ARBA00009684"/>
    </source>
</evidence>
<keyword evidence="6 9" id="KW-0418">Kinase</keyword>
<name>A0A9D2P489_9FIRM</name>
<feature type="binding site" evidence="9">
    <location>
        <begin position="95"/>
        <end position="105"/>
    </location>
    <ligand>
        <name>ATP</name>
        <dbReference type="ChEBI" id="CHEBI:30616"/>
    </ligand>
</feature>
<feature type="domain" description="GHMP kinase C-terminal" evidence="11">
    <location>
        <begin position="200"/>
        <end position="274"/>
    </location>
</feature>